<gene>
    <name evidence="1" type="ORF">E5K00_01130</name>
</gene>
<name>A0A4Z0Q2Y6_9BACT</name>
<dbReference type="AlphaFoldDB" id="A0A4Z0Q2Y6"/>
<reference evidence="1 2" key="1">
    <citation type="submission" date="2019-04" db="EMBL/GenBank/DDBJ databases">
        <authorList>
            <person name="Feng G."/>
            <person name="Zhang J."/>
            <person name="Zhu H."/>
        </authorList>
    </citation>
    <scope>NUCLEOTIDE SEQUENCE [LARGE SCALE GENOMIC DNA]</scope>
    <source>
        <strain evidence="1 2">JCM 31653</strain>
    </source>
</reference>
<protein>
    <submittedName>
        <fullName evidence="1">Uncharacterized protein</fullName>
    </submittedName>
</protein>
<comment type="caution">
    <text evidence="1">The sequence shown here is derived from an EMBL/GenBank/DDBJ whole genome shotgun (WGS) entry which is preliminary data.</text>
</comment>
<evidence type="ECO:0000313" key="2">
    <source>
        <dbReference type="Proteomes" id="UP000297549"/>
    </source>
</evidence>
<accession>A0A4Z0Q2Y6</accession>
<proteinExistence type="predicted"/>
<dbReference type="EMBL" id="SRLC01000001">
    <property type="protein sequence ID" value="TGE23849.1"/>
    <property type="molecule type" value="Genomic_DNA"/>
</dbReference>
<organism evidence="1 2">
    <name type="scientific">Hymenobacter aquaticus</name>
    <dbReference type="NCBI Taxonomy" id="1867101"/>
    <lineage>
        <taxon>Bacteria</taxon>
        <taxon>Pseudomonadati</taxon>
        <taxon>Bacteroidota</taxon>
        <taxon>Cytophagia</taxon>
        <taxon>Cytophagales</taxon>
        <taxon>Hymenobacteraceae</taxon>
        <taxon>Hymenobacter</taxon>
    </lineage>
</organism>
<dbReference type="Proteomes" id="UP000297549">
    <property type="component" value="Unassembled WGS sequence"/>
</dbReference>
<evidence type="ECO:0000313" key="1">
    <source>
        <dbReference type="EMBL" id="TGE23849.1"/>
    </source>
</evidence>
<keyword evidence="2" id="KW-1185">Reference proteome</keyword>
<sequence>MTFFLSISPFNQLSPLLSGYFLPHFPPGISQRLFPVARRNQVTHREEFLVLFFLSSAAG</sequence>
<dbReference type="RefSeq" id="WP_167856695.1">
    <property type="nucleotide sequence ID" value="NZ_SRLC01000001.1"/>
</dbReference>